<evidence type="ECO:0000313" key="2">
    <source>
        <dbReference type="EMBL" id="TQE27941.1"/>
    </source>
</evidence>
<comment type="caution">
    <text evidence="2">The sequence shown here is derived from an EMBL/GenBank/DDBJ whole genome shotgun (WGS) entry which is preliminary data.</text>
</comment>
<dbReference type="Pfam" id="PF08448">
    <property type="entry name" value="PAS_4"/>
    <property type="match status" value="1"/>
</dbReference>
<dbReference type="GO" id="GO:0006355">
    <property type="term" value="P:regulation of DNA-templated transcription"/>
    <property type="evidence" value="ECO:0007669"/>
    <property type="project" value="InterPro"/>
</dbReference>
<accession>A0AAE8W1L6</accession>
<evidence type="ECO:0000259" key="1">
    <source>
        <dbReference type="PROSITE" id="PS50112"/>
    </source>
</evidence>
<dbReference type="Gene3D" id="1.10.10.10">
    <property type="entry name" value="Winged helix-like DNA-binding domain superfamily/Winged helix DNA-binding domain"/>
    <property type="match status" value="1"/>
</dbReference>
<dbReference type="GO" id="GO:0003677">
    <property type="term" value="F:DNA binding"/>
    <property type="evidence" value="ECO:0007669"/>
    <property type="project" value="InterPro"/>
</dbReference>
<gene>
    <name evidence="2" type="ORF">Sipo8835_26685</name>
</gene>
<protein>
    <submittedName>
        <fullName evidence="2">LuxR family transcriptional regulator</fullName>
    </submittedName>
</protein>
<dbReference type="AlphaFoldDB" id="A0AAE8W1L6"/>
<dbReference type="Pfam" id="PF00196">
    <property type="entry name" value="GerE"/>
    <property type="match status" value="1"/>
</dbReference>
<dbReference type="InterPro" id="IPR013656">
    <property type="entry name" value="PAS_4"/>
</dbReference>
<dbReference type="InterPro" id="IPR016032">
    <property type="entry name" value="Sig_transdc_resp-reg_C-effctor"/>
</dbReference>
<feature type="domain" description="PAS" evidence="1">
    <location>
        <begin position="1"/>
        <end position="56"/>
    </location>
</feature>
<dbReference type="InterPro" id="IPR000792">
    <property type="entry name" value="Tscrpt_reg_LuxR_C"/>
</dbReference>
<dbReference type="EMBL" id="SPAZ01000220">
    <property type="protein sequence ID" value="TQE27941.1"/>
    <property type="molecule type" value="Genomic_DNA"/>
</dbReference>
<dbReference type="Proteomes" id="UP000318720">
    <property type="component" value="Unassembled WGS sequence"/>
</dbReference>
<organism evidence="2 3">
    <name type="scientific">Streptomyces ipomoeae</name>
    <dbReference type="NCBI Taxonomy" id="103232"/>
    <lineage>
        <taxon>Bacteria</taxon>
        <taxon>Bacillati</taxon>
        <taxon>Actinomycetota</taxon>
        <taxon>Actinomycetes</taxon>
        <taxon>Kitasatosporales</taxon>
        <taxon>Streptomycetaceae</taxon>
        <taxon>Streptomyces</taxon>
    </lineage>
</organism>
<dbReference type="InterPro" id="IPR036388">
    <property type="entry name" value="WH-like_DNA-bd_sf"/>
</dbReference>
<reference evidence="2 3" key="1">
    <citation type="submission" date="2019-03" db="EMBL/GenBank/DDBJ databases">
        <title>Comparative genomic analyses of the sweetpotato soil rot pathogen, Streptomyces ipomoeae.</title>
        <authorList>
            <person name="Ruschel Soares N."/>
            <person name="Badger J.H."/>
            <person name="Huguet-Tapia J.C."/>
            <person name="Clark C.A."/>
            <person name="Pettis G.S."/>
        </authorList>
    </citation>
    <scope>NUCLEOTIDE SEQUENCE [LARGE SCALE GENOMIC DNA]</scope>
    <source>
        <strain evidence="2 3">88-35</strain>
    </source>
</reference>
<evidence type="ECO:0000313" key="3">
    <source>
        <dbReference type="Proteomes" id="UP000318720"/>
    </source>
</evidence>
<dbReference type="SMART" id="SM00421">
    <property type="entry name" value="HTH_LUXR"/>
    <property type="match status" value="1"/>
</dbReference>
<name>A0AAE8W1L6_9ACTN</name>
<sequence>MAVLDAQLRVAKADDNFHKHFGRGAGELHGSRFVELVHPGMGKTVREQLNRLIDGRKNRFDAPVVAARPDGSLFRGLLTGVVRNGAHDSTEAVVVLVKPEGTDFEGRPVANRRKAISEIDARILEGVAAGVPSTQLASRLYLSKQGVEYHISGMLRKFQAPNRSALVSRAYASGILCIGSWPPRVLPDCVR</sequence>
<proteinExistence type="predicted"/>
<dbReference type="InterPro" id="IPR000014">
    <property type="entry name" value="PAS"/>
</dbReference>
<dbReference type="Gene3D" id="3.30.450.20">
    <property type="entry name" value="PAS domain"/>
    <property type="match status" value="1"/>
</dbReference>
<dbReference type="SUPFAM" id="SSF55785">
    <property type="entry name" value="PYP-like sensor domain (PAS domain)"/>
    <property type="match status" value="1"/>
</dbReference>
<dbReference type="SUPFAM" id="SSF46894">
    <property type="entry name" value="C-terminal effector domain of the bipartite response regulators"/>
    <property type="match status" value="1"/>
</dbReference>
<dbReference type="PROSITE" id="PS50112">
    <property type="entry name" value="PAS"/>
    <property type="match status" value="1"/>
</dbReference>
<dbReference type="CDD" id="cd00130">
    <property type="entry name" value="PAS"/>
    <property type="match status" value="1"/>
</dbReference>
<dbReference type="InterPro" id="IPR035965">
    <property type="entry name" value="PAS-like_dom_sf"/>
</dbReference>